<gene>
    <name evidence="3" type="ORF">KME25_00230</name>
</gene>
<feature type="binding site" evidence="2">
    <location>
        <position position="91"/>
    </location>
    <ligand>
        <name>Zn(2+)</name>
        <dbReference type="ChEBI" id="CHEBI:29105"/>
    </ligand>
</feature>
<dbReference type="PANTHER" id="PTHR11002">
    <property type="entry name" value="CARBONIC ANHYDRASE"/>
    <property type="match status" value="1"/>
</dbReference>
<dbReference type="GO" id="GO:0008270">
    <property type="term" value="F:zinc ion binding"/>
    <property type="evidence" value="ECO:0007669"/>
    <property type="project" value="InterPro"/>
</dbReference>
<protein>
    <submittedName>
        <fullName evidence="3">Carbonic anhydrase</fullName>
    </submittedName>
</protein>
<evidence type="ECO:0000256" key="2">
    <source>
        <dbReference type="PIRSR" id="PIRSR601765-1"/>
    </source>
</evidence>
<dbReference type="Proteomes" id="UP000753908">
    <property type="component" value="Unassembled WGS sequence"/>
</dbReference>
<comment type="cofactor">
    <cofactor evidence="2">
        <name>Zn(2+)</name>
        <dbReference type="ChEBI" id="CHEBI:29105"/>
    </cofactor>
    <text evidence="2">Binds 1 zinc ion per subunit.</text>
</comment>
<comment type="similarity">
    <text evidence="1">Belongs to the beta-class carbonic anhydrase family.</text>
</comment>
<accession>A0A951PGZ1</accession>
<dbReference type="SUPFAM" id="SSF53056">
    <property type="entry name" value="beta-carbonic anhydrase, cab"/>
    <property type="match status" value="1"/>
</dbReference>
<reference evidence="3" key="1">
    <citation type="submission" date="2021-05" db="EMBL/GenBank/DDBJ databases">
        <authorList>
            <person name="Pietrasiak N."/>
            <person name="Ward R."/>
            <person name="Stajich J.E."/>
            <person name="Kurbessoian T."/>
        </authorList>
    </citation>
    <scope>NUCLEOTIDE SEQUENCE</scope>
    <source>
        <strain evidence="3">CPER-KK1</strain>
    </source>
</reference>
<proteinExistence type="inferred from homology"/>
<evidence type="ECO:0000256" key="1">
    <source>
        <dbReference type="ARBA" id="ARBA00006217"/>
    </source>
</evidence>
<feature type="binding site" evidence="2">
    <location>
        <position position="142"/>
    </location>
    <ligand>
        <name>Zn(2+)</name>
        <dbReference type="ChEBI" id="CHEBI:29105"/>
    </ligand>
</feature>
<dbReference type="GO" id="GO:0004089">
    <property type="term" value="F:carbonate dehydratase activity"/>
    <property type="evidence" value="ECO:0007669"/>
    <property type="project" value="InterPro"/>
</dbReference>
<sequence length="251" mass="27739">MDGKAHHLEDQSVLEHDLELGRVFQTNLTMREVAQLKAPTIQTAEEAILTLKIGNARFFSGTQVPSDFSAVARRAQVITQTPFAVVLGCSDSRVPTEIIYDQRAGDLFVIRVAGNVVEAGTLGSIEYSINHLKTRVVVVMGHEGCGAVQAAMQDEAKRSFESQYIQFLIDRIVPSVSNLPRIRDSKARMREAVIANVRRQVHQLKQNQVVADALQKKEIAVIGAYYEISSGAVDFLESERDLSIDDSEVSE</sequence>
<dbReference type="SMART" id="SM00947">
    <property type="entry name" value="Pro_CA"/>
    <property type="match status" value="1"/>
</dbReference>
<dbReference type="AlphaFoldDB" id="A0A951PGZ1"/>
<feature type="binding site" evidence="2">
    <location>
        <position position="145"/>
    </location>
    <ligand>
        <name>Zn(2+)</name>
        <dbReference type="ChEBI" id="CHEBI:29105"/>
    </ligand>
</feature>
<dbReference type="PANTHER" id="PTHR11002:SF79">
    <property type="entry name" value="CARBONIC ANHYDRASE 2"/>
    <property type="match status" value="1"/>
</dbReference>
<keyword evidence="2" id="KW-0862">Zinc</keyword>
<keyword evidence="2" id="KW-0479">Metal-binding</keyword>
<name>A0A951PGZ1_9CYAN</name>
<dbReference type="EMBL" id="JAHHIF010000001">
    <property type="protein sequence ID" value="MBW4542867.1"/>
    <property type="molecule type" value="Genomic_DNA"/>
</dbReference>
<reference evidence="3" key="2">
    <citation type="journal article" date="2022" name="Microbiol. Resour. Announc.">
        <title>Metagenome Sequencing to Explore Phylogenomics of Terrestrial Cyanobacteria.</title>
        <authorList>
            <person name="Ward R.D."/>
            <person name="Stajich J.E."/>
            <person name="Johansen J.R."/>
            <person name="Huntemann M."/>
            <person name="Clum A."/>
            <person name="Foster B."/>
            <person name="Foster B."/>
            <person name="Roux S."/>
            <person name="Palaniappan K."/>
            <person name="Varghese N."/>
            <person name="Mukherjee S."/>
            <person name="Reddy T.B.K."/>
            <person name="Daum C."/>
            <person name="Copeland A."/>
            <person name="Chen I.A."/>
            <person name="Ivanova N.N."/>
            <person name="Kyrpides N.C."/>
            <person name="Shapiro N."/>
            <person name="Eloe-Fadrosh E.A."/>
            <person name="Pietrasiak N."/>
        </authorList>
    </citation>
    <scope>NUCLEOTIDE SEQUENCE</scope>
    <source>
        <strain evidence="3">CPER-KK1</strain>
    </source>
</reference>
<feature type="binding site" evidence="2">
    <location>
        <position position="89"/>
    </location>
    <ligand>
        <name>Zn(2+)</name>
        <dbReference type="ChEBI" id="CHEBI:29105"/>
    </ligand>
</feature>
<evidence type="ECO:0000313" key="4">
    <source>
        <dbReference type="Proteomes" id="UP000753908"/>
    </source>
</evidence>
<comment type="caution">
    <text evidence="3">The sequence shown here is derived from an EMBL/GenBank/DDBJ whole genome shotgun (WGS) entry which is preliminary data.</text>
</comment>
<dbReference type="Pfam" id="PF00484">
    <property type="entry name" value="Pro_CA"/>
    <property type="match status" value="1"/>
</dbReference>
<evidence type="ECO:0000313" key="3">
    <source>
        <dbReference type="EMBL" id="MBW4542867.1"/>
    </source>
</evidence>
<dbReference type="CDD" id="cd03378">
    <property type="entry name" value="beta_CA_cladeC"/>
    <property type="match status" value="1"/>
</dbReference>
<dbReference type="Gene3D" id="3.40.1050.10">
    <property type="entry name" value="Carbonic anhydrase"/>
    <property type="match status" value="1"/>
</dbReference>
<dbReference type="InterPro" id="IPR001765">
    <property type="entry name" value="Carbonic_anhydrase"/>
</dbReference>
<dbReference type="InterPro" id="IPR036874">
    <property type="entry name" value="Carbonic_anhydrase_sf"/>
</dbReference>
<organism evidence="3 4">
    <name type="scientific">Symplocastrum torsivum CPER-KK1</name>
    <dbReference type="NCBI Taxonomy" id="450513"/>
    <lineage>
        <taxon>Bacteria</taxon>
        <taxon>Bacillati</taxon>
        <taxon>Cyanobacteriota</taxon>
        <taxon>Cyanophyceae</taxon>
        <taxon>Oscillatoriophycideae</taxon>
        <taxon>Oscillatoriales</taxon>
        <taxon>Microcoleaceae</taxon>
        <taxon>Symplocastrum</taxon>
    </lineage>
</organism>